<feature type="domain" description="FBD" evidence="2">
    <location>
        <begin position="288"/>
        <end position="333"/>
    </location>
</feature>
<reference evidence="5" key="3">
    <citation type="submission" date="2018-08" db="UniProtKB">
        <authorList>
            <consortium name="EnsemblPlants"/>
        </authorList>
    </citation>
    <scope>IDENTIFICATION</scope>
    <source>
        <strain evidence="5">cv. Bd21</strain>
    </source>
</reference>
<dbReference type="InParanoid" id="A0A0Q3MTI6"/>
<sequence>MRKAAVPATKKKKGSSGGSRRRRIRAQDDGGEADLIRNLPDAILGTIISLLPTKDGHPGPARRFHYPRIRLLDDADDLAHIESWFLSRALTNLQELDISAQLYSPKSIRLCPLPSSVLRVASTLLVAKIGSCEIAHPLNLPVLKHLTLQHVSSYGSPTLRSIVLRAWLLGYGELVIEDAPRLESLLLPSPALGCKIIRVIRAPRLEMVGPLFTNVPEIHIVNQVSQEIMPVNLKNPICTVKVLTLQFSGPDLNAVLSTLNCFPCLEILHIIWKKHFDRHMENVSQPDPLDPAKCLKTHLKKLVLENYEGSEQEDVNFAKFFVLNAKELKEIKFGVYQKINKAWVADQHRLLEVETRASEDAQFEFSLGSSSNFMDAYGTMGYDLSIAHYFSTALQ</sequence>
<evidence type="ECO:0000256" key="1">
    <source>
        <dbReference type="SAM" id="MobiDB-lite"/>
    </source>
</evidence>
<dbReference type="AlphaFoldDB" id="A0A0Q3MTI6"/>
<dbReference type="EMBL" id="CM000881">
    <property type="protein sequence ID" value="KQK07654.1"/>
    <property type="molecule type" value="Genomic_DNA"/>
</dbReference>
<organism evidence="4">
    <name type="scientific">Brachypodium distachyon</name>
    <name type="common">Purple false brome</name>
    <name type="synonym">Trachynia distachya</name>
    <dbReference type="NCBI Taxonomy" id="15368"/>
    <lineage>
        <taxon>Eukaryota</taxon>
        <taxon>Viridiplantae</taxon>
        <taxon>Streptophyta</taxon>
        <taxon>Embryophyta</taxon>
        <taxon>Tracheophyta</taxon>
        <taxon>Spermatophyta</taxon>
        <taxon>Magnoliopsida</taxon>
        <taxon>Liliopsida</taxon>
        <taxon>Poales</taxon>
        <taxon>Poaceae</taxon>
        <taxon>BOP clade</taxon>
        <taxon>Pooideae</taxon>
        <taxon>Stipodae</taxon>
        <taxon>Brachypodieae</taxon>
        <taxon>Brachypodium</taxon>
    </lineage>
</organism>
<feature type="domain" description="F-box/LRR-repeat protein 15/At3g58940/PEG3-like LRR" evidence="3">
    <location>
        <begin position="82"/>
        <end position="152"/>
    </location>
</feature>
<proteinExistence type="predicted"/>
<gene>
    <name evidence="4" type="ORF">BRADI_2g36801v3</name>
</gene>
<dbReference type="Proteomes" id="UP000008810">
    <property type="component" value="Chromosome 2"/>
</dbReference>
<feature type="region of interest" description="Disordered" evidence="1">
    <location>
        <begin position="1"/>
        <end position="29"/>
    </location>
</feature>
<evidence type="ECO:0000259" key="2">
    <source>
        <dbReference type="Pfam" id="PF08387"/>
    </source>
</evidence>
<dbReference type="PANTHER" id="PTHR32141:SF178">
    <property type="entry name" value="F-BOX DOMAIN-CONTAINING PROTEIN"/>
    <property type="match status" value="1"/>
</dbReference>
<feature type="compositionally biased region" description="Basic residues" evidence="1">
    <location>
        <begin position="1"/>
        <end position="24"/>
    </location>
</feature>
<name>A0A0Q3MTI6_BRADI</name>
<dbReference type="Gramene" id="KQK07654">
    <property type="protein sequence ID" value="KQK07654"/>
    <property type="gene ID" value="BRADI_2g36801v3"/>
</dbReference>
<reference evidence="4" key="2">
    <citation type="submission" date="2017-06" db="EMBL/GenBank/DDBJ databases">
        <title>WGS assembly of Brachypodium distachyon.</title>
        <authorList>
            <consortium name="The International Brachypodium Initiative"/>
            <person name="Lucas S."/>
            <person name="Harmon-Smith M."/>
            <person name="Lail K."/>
            <person name="Tice H."/>
            <person name="Grimwood J."/>
            <person name="Bruce D."/>
            <person name="Barry K."/>
            <person name="Shu S."/>
            <person name="Lindquist E."/>
            <person name="Wang M."/>
            <person name="Pitluck S."/>
            <person name="Vogel J.P."/>
            <person name="Garvin D.F."/>
            <person name="Mockler T.C."/>
            <person name="Schmutz J."/>
            <person name="Rokhsar D."/>
            <person name="Bevan M.W."/>
        </authorList>
    </citation>
    <scope>NUCLEOTIDE SEQUENCE</scope>
    <source>
        <strain evidence="4">Bd21</strain>
    </source>
</reference>
<dbReference type="SUPFAM" id="SSF52047">
    <property type="entry name" value="RNI-like"/>
    <property type="match status" value="1"/>
</dbReference>
<dbReference type="EnsemblPlants" id="KQK07654">
    <property type="protein sequence ID" value="KQK07654"/>
    <property type="gene ID" value="BRADI_2g36801v3"/>
</dbReference>
<accession>A0A0Q3MTI6</accession>
<dbReference type="OrthoDB" id="584579at2759"/>
<evidence type="ECO:0000313" key="4">
    <source>
        <dbReference type="EMBL" id="KQK07654.1"/>
    </source>
</evidence>
<reference evidence="4 5" key="1">
    <citation type="journal article" date="2010" name="Nature">
        <title>Genome sequencing and analysis of the model grass Brachypodium distachyon.</title>
        <authorList>
            <consortium name="International Brachypodium Initiative"/>
        </authorList>
    </citation>
    <scope>NUCLEOTIDE SEQUENCE [LARGE SCALE GENOMIC DNA]</scope>
    <source>
        <strain evidence="4 5">Bd21</strain>
    </source>
</reference>
<keyword evidence="6" id="KW-1185">Reference proteome</keyword>
<feature type="domain" description="F-box/LRR-repeat protein 15/At3g58940/PEG3-like LRR" evidence="3">
    <location>
        <begin position="156"/>
        <end position="270"/>
    </location>
</feature>
<dbReference type="Pfam" id="PF24758">
    <property type="entry name" value="LRR_At5g56370"/>
    <property type="match status" value="2"/>
</dbReference>
<dbReference type="InterPro" id="IPR006566">
    <property type="entry name" value="FBD"/>
</dbReference>
<dbReference type="PANTHER" id="PTHR32141">
    <property type="match status" value="1"/>
</dbReference>
<evidence type="ECO:0000259" key="3">
    <source>
        <dbReference type="Pfam" id="PF24758"/>
    </source>
</evidence>
<evidence type="ECO:0000313" key="6">
    <source>
        <dbReference type="Proteomes" id="UP000008810"/>
    </source>
</evidence>
<protein>
    <submittedName>
        <fullName evidence="4 5">Uncharacterized protein</fullName>
    </submittedName>
</protein>
<dbReference type="InterPro" id="IPR055411">
    <property type="entry name" value="LRR_FXL15/At3g58940/PEG3-like"/>
</dbReference>
<evidence type="ECO:0000313" key="5">
    <source>
        <dbReference type="EnsemblPlants" id="KQK07654"/>
    </source>
</evidence>
<dbReference type="InterPro" id="IPR055302">
    <property type="entry name" value="F-box_dom-containing"/>
</dbReference>
<dbReference type="Pfam" id="PF08387">
    <property type="entry name" value="FBD"/>
    <property type="match status" value="1"/>
</dbReference>